<dbReference type="PANTHER" id="PTHR12787">
    <property type="entry name" value="RIBOSOMAL RNA-PROCESSING PROTEIN 8"/>
    <property type="match status" value="1"/>
</dbReference>
<comment type="function">
    <text evidence="8">S-adenosyl-L-methionine-dependent methyltransferase that specifically methylates the N(1) position of adenine in helix 25.1 in 25S rRNA. Required both for ribosomal 40S and 60S subunits biogenesis. Required for efficient pre-rRNA cleavage at site A2.</text>
</comment>
<dbReference type="SUPFAM" id="SSF53335">
    <property type="entry name" value="S-adenosyl-L-methionine-dependent methyltransferases"/>
    <property type="match status" value="1"/>
</dbReference>
<evidence type="ECO:0000256" key="3">
    <source>
        <dbReference type="ARBA" id="ARBA00022552"/>
    </source>
</evidence>
<comment type="subcellular location">
    <subcellularLocation>
        <location evidence="1 8">Nucleus</location>
        <location evidence="1 8">Nucleolus</location>
    </subcellularLocation>
</comment>
<dbReference type="Gene3D" id="1.10.10.2150">
    <property type="entry name" value="Ribosomal RNA-processing protein 8, N-terminal domain"/>
    <property type="match status" value="1"/>
</dbReference>
<dbReference type="EMBL" id="KZ819285">
    <property type="protein sequence ID" value="PWO00460.1"/>
    <property type="molecule type" value="Genomic_DNA"/>
</dbReference>
<dbReference type="Gene3D" id="3.40.50.150">
    <property type="entry name" value="Vaccinia Virus protein VP39"/>
    <property type="match status" value="1"/>
</dbReference>
<accession>A0A316ZG12</accession>
<dbReference type="OrthoDB" id="10258825at2759"/>
<dbReference type="Proteomes" id="UP000245946">
    <property type="component" value="Unassembled WGS sequence"/>
</dbReference>
<proteinExistence type="inferred from homology"/>
<sequence>MARRTARAPHRRRRQRRRQRRQRRLLLPPLHTSLPEKLLGSRFRTINEALYTTSGADALAETTQEAERMAAYHAGFRAQTKSWPLVPVQAIARILLSSASGAQGGRGMSAQQPLVLDLGAGEAPLARILAREEPARWKVLSFDLDNSADGWVRRVNCAGELPLPGVSPWQDETPALEMQIVDVVVFCLALMGTDWVRMISEAQRVLRTGGDLLISEVSSRHDSIDAFVEVICALGFENLTQDSSNTHFSLFHFRKTALDRGRVARLVAGDDEGEAQLESLIAMGPQVLKPCLYKRR</sequence>
<dbReference type="AlphaFoldDB" id="A0A316ZG12"/>
<evidence type="ECO:0000256" key="6">
    <source>
        <dbReference type="ARBA" id="ARBA00022691"/>
    </source>
</evidence>
<feature type="region of interest" description="Disordered" evidence="9">
    <location>
        <begin position="1"/>
        <end position="21"/>
    </location>
</feature>
<keyword evidence="11" id="KW-1185">Reference proteome</keyword>
<keyword evidence="7 8" id="KW-0539">Nucleus</keyword>
<dbReference type="InterPro" id="IPR007823">
    <property type="entry name" value="RRP8"/>
</dbReference>
<evidence type="ECO:0000256" key="9">
    <source>
        <dbReference type="SAM" id="MobiDB-lite"/>
    </source>
</evidence>
<evidence type="ECO:0000256" key="2">
    <source>
        <dbReference type="ARBA" id="ARBA00006301"/>
    </source>
</evidence>
<protein>
    <recommendedName>
        <fullName evidence="8">Ribosomal RNA-processing protein 8</fullName>
        <ecNumber evidence="8">2.1.1.-</ecNumber>
    </recommendedName>
</protein>
<dbReference type="STRING" id="58919.A0A316ZG12"/>
<dbReference type="EC" id="2.1.1.-" evidence="8"/>
<evidence type="ECO:0000256" key="8">
    <source>
        <dbReference type="RuleBase" id="RU365074"/>
    </source>
</evidence>
<dbReference type="GO" id="GO:0016433">
    <property type="term" value="F:rRNA (adenine) methyltransferase activity"/>
    <property type="evidence" value="ECO:0007669"/>
    <property type="project" value="TreeGrafter"/>
</dbReference>
<dbReference type="GO" id="GO:0042273">
    <property type="term" value="P:ribosomal large subunit biogenesis"/>
    <property type="evidence" value="ECO:0007669"/>
    <property type="project" value="TreeGrafter"/>
</dbReference>
<evidence type="ECO:0000256" key="7">
    <source>
        <dbReference type="ARBA" id="ARBA00023242"/>
    </source>
</evidence>
<evidence type="ECO:0000256" key="4">
    <source>
        <dbReference type="ARBA" id="ARBA00022603"/>
    </source>
</evidence>
<dbReference type="InterPro" id="IPR029063">
    <property type="entry name" value="SAM-dependent_MTases_sf"/>
</dbReference>
<dbReference type="InterPro" id="IPR042036">
    <property type="entry name" value="RRP8_N"/>
</dbReference>
<dbReference type="GeneID" id="37271232"/>
<keyword evidence="3 8" id="KW-0698">rRNA processing</keyword>
<comment type="similarity">
    <text evidence="2 8">Belongs to the methyltransferase superfamily. RRP8 family.</text>
</comment>
<organism evidence="10 11">
    <name type="scientific">Tilletiopsis washingtonensis</name>
    <dbReference type="NCBI Taxonomy" id="58919"/>
    <lineage>
        <taxon>Eukaryota</taxon>
        <taxon>Fungi</taxon>
        <taxon>Dikarya</taxon>
        <taxon>Basidiomycota</taxon>
        <taxon>Ustilaginomycotina</taxon>
        <taxon>Exobasidiomycetes</taxon>
        <taxon>Entylomatales</taxon>
        <taxon>Entylomatales incertae sedis</taxon>
        <taxon>Tilletiopsis</taxon>
    </lineage>
</organism>
<evidence type="ECO:0000313" key="10">
    <source>
        <dbReference type="EMBL" id="PWO00460.1"/>
    </source>
</evidence>
<dbReference type="RefSeq" id="XP_025600738.1">
    <property type="nucleotide sequence ID" value="XM_025743688.1"/>
</dbReference>
<dbReference type="GO" id="GO:0005730">
    <property type="term" value="C:nucleolus"/>
    <property type="evidence" value="ECO:0007669"/>
    <property type="project" value="UniProtKB-SubCell"/>
</dbReference>
<evidence type="ECO:0000256" key="5">
    <source>
        <dbReference type="ARBA" id="ARBA00022679"/>
    </source>
</evidence>
<name>A0A316ZG12_9BASI</name>
<evidence type="ECO:0000256" key="1">
    <source>
        <dbReference type="ARBA" id="ARBA00004604"/>
    </source>
</evidence>
<keyword evidence="6 8" id="KW-0949">S-adenosyl-L-methionine</keyword>
<dbReference type="Pfam" id="PF05148">
    <property type="entry name" value="Methyltransf_8"/>
    <property type="match status" value="1"/>
</dbReference>
<keyword evidence="4 8" id="KW-0489">Methyltransferase</keyword>
<gene>
    <name evidence="10" type="ORF">FA09DRAFT_333379</name>
</gene>
<dbReference type="CDD" id="cd02440">
    <property type="entry name" value="AdoMet_MTases"/>
    <property type="match status" value="1"/>
</dbReference>
<reference evidence="10 11" key="1">
    <citation type="journal article" date="2018" name="Mol. Biol. Evol.">
        <title>Broad Genomic Sampling Reveals a Smut Pathogenic Ancestry of the Fungal Clade Ustilaginomycotina.</title>
        <authorList>
            <person name="Kijpornyongpan T."/>
            <person name="Mondo S.J."/>
            <person name="Barry K."/>
            <person name="Sandor L."/>
            <person name="Lee J."/>
            <person name="Lipzen A."/>
            <person name="Pangilinan J."/>
            <person name="LaButti K."/>
            <person name="Hainaut M."/>
            <person name="Henrissat B."/>
            <person name="Grigoriev I.V."/>
            <person name="Spatafora J.W."/>
            <person name="Aime M.C."/>
        </authorList>
    </citation>
    <scope>NUCLEOTIDE SEQUENCE [LARGE SCALE GENOMIC DNA]</scope>
    <source>
        <strain evidence="10 11">MCA 4186</strain>
    </source>
</reference>
<evidence type="ECO:0000313" key="11">
    <source>
        <dbReference type="Proteomes" id="UP000245946"/>
    </source>
</evidence>
<dbReference type="PANTHER" id="PTHR12787:SF0">
    <property type="entry name" value="RIBOSOMAL RNA-PROCESSING PROTEIN 8"/>
    <property type="match status" value="1"/>
</dbReference>
<keyword evidence="5 8" id="KW-0808">Transferase</keyword>